<dbReference type="Gene3D" id="3.40.1350.10">
    <property type="match status" value="1"/>
</dbReference>
<dbReference type="GO" id="GO:0008821">
    <property type="term" value="F:crossover junction DNA endonuclease activity"/>
    <property type="evidence" value="ECO:0007669"/>
    <property type="project" value="UniProtKB-EC"/>
</dbReference>
<dbReference type="InterPro" id="IPR004612">
    <property type="entry name" value="Resolv_RecU"/>
</dbReference>
<dbReference type="SUPFAM" id="SSF52980">
    <property type="entry name" value="Restriction endonuclease-like"/>
    <property type="match status" value="1"/>
</dbReference>
<keyword evidence="9 13" id="KW-0233">DNA recombination</keyword>
<evidence type="ECO:0000256" key="3">
    <source>
        <dbReference type="ARBA" id="ARBA00022722"/>
    </source>
</evidence>
<evidence type="ECO:0000256" key="2">
    <source>
        <dbReference type="ARBA" id="ARBA00022490"/>
    </source>
</evidence>
<evidence type="ECO:0000256" key="4">
    <source>
        <dbReference type="ARBA" id="ARBA00022723"/>
    </source>
</evidence>
<comment type="catalytic activity">
    <reaction evidence="13">
        <text>Endonucleolytic cleavage at a junction such as a reciprocal single-stranded crossover between two homologous DNA duplexes (Holliday junction).</text>
        <dbReference type="EC" id="3.1.21.10"/>
    </reaction>
</comment>
<comment type="similarity">
    <text evidence="11 13">Belongs to the RecU family.</text>
</comment>
<evidence type="ECO:0000256" key="12">
    <source>
        <dbReference type="ARBA" id="ARBA00029523"/>
    </source>
</evidence>
<reference evidence="14" key="1">
    <citation type="submission" date="2019-03" db="EMBL/GenBank/DDBJ databases">
        <title>Draft Sequence and Annotation of the Mycoplasma phocicerebrale Strain 1049T Genome.</title>
        <authorList>
            <person name="Frasca S.Jr."/>
            <person name="Kutish G.F."/>
            <person name="Castellanos Gell J."/>
            <person name="Michaels D.L."/>
            <person name="Brown D.R."/>
        </authorList>
    </citation>
    <scope>NUCLEOTIDE SEQUENCE</scope>
    <source>
        <strain evidence="14">1049</strain>
    </source>
</reference>
<dbReference type="InterPro" id="IPR011335">
    <property type="entry name" value="Restrct_endonuc-II-like"/>
</dbReference>
<dbReference type="AlphaFoldDB" id="A0A3T0TTQ2"/>
<keyword evidence="2 13" id="KW-0963">Cytoplasm</keyword>
<evidence type="ECO:0000256" key="11">
    <source>
        <dbReference type="ARBA" id="ARBA00023447"/>
    </source>
</evidence>
<evidence type="ECO:0000313" key="14">
    <source>
        <dbReference type="EMBL" id="AZZ65481.1"/>
    </source>
</evidence>
<keyword evidence="8 13" id="KW-0460">Magnesium</keyword>
<proteinExistence type="inferred from homology"/>
<keyword evidence="5 13" id="KW-0255">Endonuclease</keyword>
<dbReference type="GO" id="GO:0006310">
    <property type="term" value="P:DNA recombination"/>
    <property type="evidence" value="ECO:0007669"/>
    <property type="project" value="UniProtKB-UniRule"/>
</dbReference>
<dbReference type="InterPro" id="IPR011856">
    <property type="entry name" value="tRNA_endonuc-like_dom_sf"/>
</dbReference>
<feature type="site" description="Transition state stabilizer" evidence="13">
    <location>
        <position position="79"/>
    </location>
</feature>
<comment type="function">
    <text evidence="13">Endonuclease that resolves Holliday junction intermediates in genetic recombination. Cleaves mobile four-strand junctions by introducing symmetrical nicks in paired strands. Promotes annealing of linear ssDNA with homologous dsDNA. Required for DNA repair, homologous recombination and chromosome segregation.</text>
</comment>
<comment type="cofactor">
    <cofactor evidence="13">
        <name>Mg(2+)</name>
        <dbReference type="ChEBI" id="CHEBI:18420"/>
    </cofactor>
    <text evidence="13">Binds 1 Mg(2+) ion per subunit.</text>
</comment>
<dbReference type="GO" id="GO:0005737">
    <property type="term" value="C:cytoplasm"/>
    <property type="evidence" value="ECO:0007669"/>
    <property type="project" value="UniProtKB-SubCell"/>
</dbReference>
<keyword evidence="6 13" id="KW-0227">DNA damage</keyword>
<keyword evidence="3 13" id="KW-0540">Nuclease</keyword>
<dbReference type="EMBL" id="CP033058">
    <property type="protein sequence ID" value="AZZ65481.1"/>
    <property type="molecule type" value="Genomic_DNA"/>
</dbReference>
<dbReference type="GO" id="GO:0000287">
    <property type="term" value="F:magnesium ion binding"/>
    <property type="evidence" value="ECO:0007669"/>
    <property type="project" value="UniProtKB-UniRule"/>
</dbReference>
<dbReference type="HAMAP" id="MF_00130">
    <property type="entry name" value="RecU"/>
    <property type="match status" value="1"/>
</dbReference>
<evidence type="ECO:0000313" key="15">
    <source>
        <dbReference type="Proteomes" id="UP000256585"/>
    </source>
</evidence>
<dbReference type="GO" id="GO:0003676">
    <property type="term" value="F:nucleic acid binding"/>
    <property type="evidence" value="ECO:0007669"/>
    <property type="project" value="InterPro"/>
</dbReference>
<dbReference type="GO" id="GO:0007059">
    <property type="term" value="P:chromosome segregation"/>
    <property type="evidence" value="ECO:0007669"/>
    <property type="project" value="UniProtKB-UniRule"/>
</dbReference>
<dbReference type="Pfam" id="PF03838">
    <property type="entry name" value="RecU"/>
    <property type="match status" value="1"/>
</dbReference>
<feature type="binding site" evidence="13">
    <location>
        <position position="77"/>
    </location>
    <ligand>
        <name>Mg(2+)</name>
        <dbReference type="ChEBI" id="CHEBI:18420"/>
    </ligand>
</feature>
<evidence type="ECO:0000256" key="10">
    <source>
        <dbReference type="ARBA" id="ARBA00023204"/>
    </source>
</evidence>
<dbReference type="GO" id="GO:0006281">
    <property type="term" value="P:DNA repair"/>
    <property type="evidence" value="ECO:0007669"/>
    <property type="project" value="UniProtKB-UniRule"/>
</dbReference>
<dbReference type="CDD" id="cd22354">
    <property type="entry name" value="RecU-like"/>
    <property type="match status" value="1"/>
</dbReference>
<evidence type="ECO:0000256" key="9">
    <source>
        <dbReference type="ARBA" id="ARBA00023172"/>
    </source>
</evidence>
<protein>
    <recommendedName>
        <fullName evidence="12 13">Holliday junction resolvase RecU</fullName>
        <ecNumber evidence="13">3.1.21.10</ecNumber>
    </recommendedName>
    <alternativeName>
        <fullName evidence="13">Recombination protein U homolog</fullName>
    </alternativeName>
</protein>
<dbReference type="KEGG" id="mphc:DMC14_001605"/>
<feature type="binding site" evidence="13">
    <location>
        <position position="64"/>
    </location>
    <ligand>
        <name>Mg(2+)</name>
        <dbReference type="ChEBI" id="CHEBI:18420"/>
    </ligand>
</feature>
<keyword evidence="7 13" id="KW-0378">Hydrolase</keyword>
<dbReference type="Proteomes" id="UP000256585">
    <property type="component" value="Chromosome"/>
</dbReference>
<evidence type="ECO:0000256" key="7">
    <source>
        <dbReference type="ARBA" id="ARBA00022801"/>
    </source>
</evidence>
<keyword evidence="15" id="KW-1185">Reference proteome</keyword>
<name>A0A3T0TTQ2_9BACT</name>
<keyword evidence="10 13" id="KW-0234">DNA repair</keyword>
<dbReference type="OrthoDB" id="9783592at2"/>
<organism evidence="14 15">
    <name type="scientific">Metamycoplasma phocicerebrale</name>
    <dbReference type="NCBI Taxonomy" id="142649"/>
    <lineage>
        <taxon>Bacteria</taxon>
        <taxon>Bacillati</taxon>
        <taxon>Mycoplasmatota</taxon>
        <taxon>Mycoplasmoidales</taxon>
        <taxon>Metamycoplasmataceae</taxon>
        <taxon>Metamycoplasma</taxon>
    </lineage>
</organism>
<evidence type="ECO:0000256" key="1">
    <source>
        <dbReference type="ARBA" id="ARBA00004496"/>
    </source>
</evidence>
<evidence type="ECO:0000256" key="5">
    <source>
        <dbReference type="ARBA" id="ARBA00022759"/>
    </source>
</evidence>
<accession>A0A3T0TTQ2</accession>
<sequence length="167" mass="19668">MSSLHKNRGMFLETIINQTKEYYLKNNICLIHKKNLDVTFRSVDLNDKKLKLNEARIKTKSSVDYYGVYQGKFLAFEAKSTEEDFLPINNIKNHQIEYLNIVEKYKGISFWIIFFKNPGNFIFIKHKDFVQILKNKKAIHYKDALTIGKKLILSFPGILNIVENIIF</sequence>
<comment type="subcellular location">
    <subcellularLocation>
        <location evidence="1 13">Cytoplasm</location>
    </subcellularLocation>
</comment>
<dbReference type="EC" id="3.1.21.10" evidence="13"/>
<dbReference type="RefSeq" id="WP_116171689.1">
    <property type="nucleotide sequence ID" value="NZ_CP033058.2"/>
</dbReference>
<keyword evidence="4 13" id="KW-0479">Metal-binding</keyword>
<gene>
    <name evidence="13 14" type="primary">recU</name>
    <name evidence="14" type="ORF">DMC14_001605</name>
</gene>
<evidence type="ECO:0000256" key="13">
    <source>
        <dbReference type="HAMAP-Rule" id="MF_00130"/>
    </source>
</evidence>
<evidence type="ECO:0000256" key="6">
    <source>
        <dbReference type="ARBA" id="ARBA00022763"/>
    </source>
</evidence>
<evidence type="ECO:0000256" key="8">
    <source>
        <dbReference type="ARBA" id="ARBA00022842"/>
    </source>
</evidence>
<feature type="binding site" evidence="13">
    <location>
        <position position="95"/>
    </location>
    <ligand>
        <name>Mg(2+)</name>
        <dbReference type="ChEBI" id="CHEBI:18420"/>
    </ligand>
</feature>
<comment type="caution">
    <text evidence="13">Lacks conserved residue(s) required for the propagation of feature annotation.</text>
</comment>
<dbReference type="NCBIfam" id="NF002581">
    <property type="entry name" value="PRK02234.1-2"/>
    <property type="match status" value="1"/>
</dbReference>